<sequence length="401" mass="45156">MAVPLRIRPQYSGHSTGPASNDGRTLKPTLPRGEFLSPDTFSPVNDNGSFEFDRVLKRGKVLRRSKNKHSFKASWKPGYLVLRPNLLSLYKDEDEAQLRLSITLSDISTVAHVKAPRSNRPNVFGIFSPSNNYRFQAPSKDDAECWVEHIRRECSVEYPDTFLASDRVRGVSAIDGEESAWEMSDHDGHRPDTRYSTRRTATAPRRSQFLEVSGNDITSCSEFSDVPPQSGRHRSTGSLPRYQRPSLSPAVHNGNRPSLHRHASHHSDIGSTAINPERVVFSGYLSCLRGKKGVRQWKKLWTVLRAEKISFYKNEQEYSAVQIIPLCQVIDAADVDPISRSKVFCFQLITEEQAFRFCAPDEQSLDQWLGSLKSVLMRDHEAPRSQPSGPTVRDSSSGVQS</sequence>
<organism evidence="1">
    <name type="scientific">Ophidiomyces ophidiicola</name>
    <dbReference type="NCBI Taxonomy" id="1387563"/>
    <lineage>
        <taxon>Eukaryota</taxon>
        <taxon>Fungi</taxon>
        <taxon>Dikarya</taxon>
        <taxon>Ascomycota</taxon>
        <taxon>Pezizomycotina</taxon>
        <taxon>Eurotiomycetes</taxon>
        <taxon>Eurotiomycetidae</taxon>
        <taxon>Onygenales</taxon>
        <taxon>Onygenaceae</taxon>
        <taxon>Ophidiomyces</taxon>
    </lineage>
</organism>
<comment type="caution">
    <text evidence="1">The sequence shown here is derived from an EMBL/GenBank/DDBJ whole genome shotgun (WGS) entry which is preliminary data.</text>
</comment>
<evidence type="ECO:0000313" key="1">
    <source>
        <dbReference type="EMBL" id="KAI2385010.1"/>
    </source>
</evidence>
<reference evidence="1" key="1">
    <citation type="journal article" date="2022" name="bioRxiv">
        <title>Population genetic analysis of Ophidiomyces ophidiicola, the causative agent of snake fungal disease, indicates recent introductions to the USA.</title>
        <authorList>
            <person name="Ladner J.T."/>
            <person name="Palmer J.M."/>
            <person name="Ettinger C.L."/>
            <person name="Stajich J.E."/>
            <person name="Farrell T.M."/>
            <person name="Glorioso B.M."/>
            <person name="Lawson B."/>
            <person name="Price S.J."/>
            <person name="Stengle A.G."/>
            <person name="Grear D.A."/>
            <person name="Lorch J.M."/>
        </authorList>
    </citation>
    <scope>NUCLEOTIDE SEQUENCE</scope>
    <source>
        <strain evidence="1">NWHC 24266-5</strain>
    </source>
</reference>
<accession>A0ACB8UUM7</accession>
<proteinExistence type="predicted"/>
<gene>
    <name evidence="1" type="ORF">LOY88_004316</name>
</gene>
<protein>
    <submittedName>
        <fullName evidence="1">Uncharacterized protein</fullName>
    </submittedName>
</protein>
<name>A0ACB8UUM7_9EURO</name>
<dbReference type="EMBL" id="JALBCA010000064">
    <property type="protein sequence ID" value="KAI2385010.1"/>
    <property type="molecule type" value="Genomic_DNA"/>
</dbReference>